<evidence type="ECO:0000256" key="1">
    <source>
        <dbReference type="ARBA" id="ARBA00023125"/>
    </source>
</evidence>
<comment type="caution">
    <text evidence="2">Lacks conserved residue(s) required for the propagation of feature annotation.</text>
</comment>
<sequence length="97" mass="10699">MRTILIIDDDVAFTAKLKAQLSEAGYRVLNSMVLAHAERECTRERPDLVLLEVRTEHDAGWEALPRLAAFQPVIVLSSAGLEEDVMRGFAAGAADYI</sequence>
<feature type="non-terminal residue" evidence="4">
    <location>
        <position position="97"/>
    </location>
</feature>
<dbReference type="SUPFAM" id="SSF52172">
    <property type="entry name" value="CheY-like"/>
    <property type="match status" value="1"/>
</dbReference>
<dbReference type="PROSITE" id="PS50110">
    <property type="entry name" value="RESPONSE_REGULATORY"/>
    <property type="match status" value="1"/>
</dbReference>
<accession>A0A2J6X8T1</accession>
<evidence type="ECO:0000313" key="5">
    <source>
        <dbReference type="Proteomes" id="UP000243376"/>
    </source>
</evidence>
<dbReference type="GO" id="GO:0032993">
    <property type="term" value="C:protein-DNA complex"/>
    <property type="evidence" value="ECO:0007669"/>
    <property type="project" value="TreeGrafter"/>
</dbReference>
<name>A0A2J6X8T1_9CHLR</name>
<dbReference type="Gene3D" id="3.40.50.2300">
    <property type="match status" value="1"/>
</dbReference>
<dbReference type="SMART" id="SM00448">
    <property type="entry name" value="REC"/>
    <property type="match status" value="1"/>
</dbReference>
<evidence type="ECO:0000259" key="3">
    <source>
        <dbReference type="PROSITE" id="PS50110"/>
    </source>
</evidence>
<feature type="domain" description="Response regulatory" evidence="3">
    <location>
        <begin position="3"/>
        <end position="97"/>
    </location>
</feature>
<dbReference type="GO" id="GO:0005829">
    <property type="term" value="C:cytosol"/>
    <property type="evidence" value="ECO:0007669"/>
    <property type="project" value="TreeGrafter"/>
</dbReference>
<dbReference type="InterPro" id="IPR039420">
    <property type="entry name" value="WalR-like"/>
</dbReference>
<dbReference type="GO" id="GO:0006355">
    <property type="term" value="P:regulation of DNA-templated transcription"/>
    <property type="evidence" value="ECO:0007669"/>
    <property type="project" value="TreeGrafter"/>
</dbReference>
<dbReference type="Pfam" id="PF00072">
    <property type="entry name" value="Response_reg"/>
    <property type="match status" value="1"/>
</dbReference>
<dbReference type="AlphaFoldDB" id="A0A2J6X8T1"/>
<dbReference type="Proteomes" id="UP000243376">
    <property type="component" value="Unassembled WGS sequence"/>
</dbReference>
<organism evidence="4 5">
    <name type="scientific">Chloroflexus aggregans</name>
    <dbReference type="NCBI Taxonomy" id="152260"/>
    <lineage>
        <taxon>Bacteria</taxon>
        <taxon>Bacillati</taxon>
        <taxon>Chloroflexota</taxon>
        <taxon>Chloroflexia</taxon>
        <taxon>Chloroflexales</taxon>
        <taxon>Chloroflexineae</taxon>
        <taxon>Chloroflexaceae</taxon>
        <taxon>Chloroflexus</taxon>
    </lineage>
</organism>
<dbReference type="PANTHER" id="PTHR48111:SF50">
    <property type="entry name" value="KDP OPERON TRANSCRIPTIONAL REGULATORY PROTEIN KDPE"/>
    <property type="match status" value="1"/>
</dbReference>
<evidence type="ECO:0000256" key="2">
    <source>
        <dbReference type="PROSITE-ProRule" id="PRU00169"/>
    </source>
</evidence>
<protein>
    <submittedName>
        <fullName evidence="4">Response regulator receiver protein</fullName>
    </submittedName>
</protein>
<dbReference type="InterPro" id="IPR001789">
    <property type="entry name" value="Sig_transdc_resp-reg_receiver"/>
</dbReference>
<dbReference type="GO" id="GO:0000976">
    <property type="term" value="F:transcription cis-regulatory region binding"/>
    <property type="evidence" value="ECO:0007669"/>
    <property type="project" value="TreeGrafter"/>
</dbReference>
<dbReference type="GO" id="GO:0000156">
    <property type="term" value="F:phosphorelay response regulator activity"/>
    <property type="evidence" value="ECO:0007669"/>
    <property type="project" value="TreeGrafter"/>
</dbReference>
<comment type="caution">
    <text evidence="4">The sequence shown here is derived from an EMBL/GenBank/DDBJ whole genome shotgun (WGS) entry which is preliminary data.</text>
</comment>
<dbReference type="EMBL" id="PNIQ01000326">
    <property type="protein sequence ID" value="PMP83650.1"/>
    <property type="molecule type" value="Genomic_DNA"/>
</dbReference>
<dbReference type="PANTHER" id="PTHR48111">
    <property type="entry name" value="REGULATOR OF RPOS"/>
    <property type="match status" value="1"/>
</dbReference>
<proteinExistence type="predicted"/>
<reference evidence="4 5" key="1">
    <citation type="submission" date="2018-01" db="EMBL/GenBank/DDBJ databases">
        <title>Metagenomic assembled genomes from two thermal pools in the Uzon Caldera, Kamchatka, Russia.</title>
        <authorList>
            <person name="Wilkins L."/>
            <person name="Ettinger C."/>
        </authorList>
    </citation>
    <scope>NUCLEOTIDE SEQUENCE [LARGE SCALE GENOMIC DNA]</scope>
    <source>
        <strain evidence="4">ZAV-02</strain>
    </source>
</reference>
<keyword evidence="1" id="KW-0238">DNA-binding</keyword>
<gene>
    <name evidence="4" type="ORF">C0184_04995</name>
</gene>
<dbReference type="InterPro" id="IPR011006">
    <property type="entry name" value="CheY-like_superfamily"/>
</dbReference>
<evidence type="ECO:0000313" key="4">
    <source>
        <dbReference type="EMBL" id="PMP83650.1"/>
    </source>
</evidence>